<keyword evidence="3" id="KW-0238">DNA-binding</keyword>
<dbReference type="GO" id="GO:0003700">
    <property type="term" value="F:DNA-binding transcription factor activity"/>
    <property type="evidence" value="ECO:0007669"/>
    <property type="project" value="InterPro"/>
</dbReference>
<evidence type="ECO:0000256" key="1">
    <source>
        <dbReference type="ARBA" id="ARBA00009437"/>
    </source>
</evidence>
<dbReference type="RefSeq" id="WP_161026175.1">
    <property type="nucleotide sequence ID" value="NZ_WWCJ01000009.1"/>
</dbReference>
<dbReference type="SUPFAM" id="SSF53850">
    <property type="entry name" value="Periplasmic binding protein-like II"/>
    <property type="match status" value="1"/>
</dbReference>
<dbReference type="InterPro" id="IPR036388">
    <property type="entry name" value="WH-like_DNA-bd_sf"/>
</dbReference>
<sequence>MDKMRSMEVFVRVVDAGSFSAAARTLDMSTVMVSKHIAALEQLVGARLLHRTTRSQSLSEIGQQYAEQCRHILQLVQAAESGALAMRTIPRGTLKVSAPAAFGSRCLAPAMAEYLELHPEVNLELDLSNRLSDLVEEGLDAAIRIGPLPDSTLVARPLTALQMMVCAAPAYLARHGTPRTPEELARHRCLDFSHWRHKARWQFGSNEGTTPSCRMRSNNGEALRLAAVAGLGLVMQADAVLADEIAAGRLVPVLREYWPQPRPMHLIYPRDRQSTPKLASFVEFVVQRFGT</sequence>
<dbReference type="PANTHER" id="PTHR30537:SF5">
    <property type="entry name" value="HTH-TYPE TRANSCRIPTIONAL ACTIVATOR TTDR-RELATED"/>
    <property type="match status" value="1"/>
</dbReference>
<protein>
    <submittedName>
        <fullName evidence="6">LysR family transcriptional regulator</fullName>
    </submittedName>
</protein>
<dbReference type="SUPFAM" id="SSF46785">
    <property type="entry name" value="Winged helix' DNA-binding domain"/>
    <property type="match status" value="1"/>
</dbReference>
<evidence type="ECO:0000313" key="7">
    <source>
        <dbReference type="Proteomes" id="UP000448575"/>
    </source>
</evidence>
<dbReference type="PANTHER" id="PTHR30537">
    <property type="entry name" value="HTH-TYPE TRANSCRIPTIONAL REGULATOR"/>
    <property type="match status" value="1"/>
</dbReference>
<dbReference type="InterPro" id="IPR036390">
    <property type="entry name" value="WH_DNA-bd_sf"/>
</dbReference>
<dbReference type="InterPro" id="IPR000847">
    <property type="entry name" value="LysR_HTH_N"/>
</dbReference>
<dbReference type="InterPro" id="IPR058163">
    <property type="entry name" value="LysR-type_TF_proteobact-type"/>
</dbReference>
<reference evidence="6 7" key="1">
    <citation type="submission" date="2019-12" db="EMBL/GenBank/DDBJ databases">
        <title>Novel species isolated from a subtropical stream in China.</title>
        <authorList>
            <person name="Lu H."/>
        </authorList>
    </citation>
    <scope>NUCLEOTIDE SEQUENCE [LARGE SCALE GENOMIC DNA]</scope>
    <source>
        <strain evidence="6 7">DS3</strain>
    </source>
</reference>
<dbReference type="Pfam" id="PF00126">
    <property type="entry name" value="HTH_1"/>
    <property type="match status" value="1"/>
</dbReference>
<evidence type="ECO:0000313" key="6">
    <source>
        <dbReference type="EMBL" id="MYN03197.1"/>
    </source>
</evidence>
<dbReference type="Gene3D" id="3.40.190.290">
    <property type="match status" value="1"/>
</dbReference>
<comment type="caution">
    <text evidence="6">The sequence shown here is derived from an EMBL/GenBank/DDBJ whole genome shotgun (WGS) entry which is preliminary data.</text>
</comment>
<dbReference type="FunFam" id="3.40.190.290:FF:000001">
    <property type="entry name" value="Transcriptional regulator, LysR family"/>
    <property type="match status" value="1"/>
</dbReference>
<accession>A0A6N9HIU6</accession>
<name>A0A6N9HIU6_9BURK</name>
<dbReference type="Gene3D" id="1.10.10.10">
    <property type="entry name" value="Winged helix-like DNA-binding domain superfamily/Winged helix DNA-binding domain"/>
    <property type="match status" value="1"/>
</dbReference>
<gene>
    <name evidence="6" type="ORF">GTP41_13960</name>
</gene>
<dbReference type="CDD" id="cd08477">
    <property type="entry name" value="PBP2_CrgA_like_8"/>
    <property type="match status" value="1"/>
</dbReference>
<keyword evidence="7" id="KW-1185">Reference proteome</keyword>
<evidence type="ECO:0000259" key="5">
    <source>
        <dbReference type="PROSITE" id="PS50931"/>
    </source>
</evidence>
<proteinExistence type="inferred from homology"/>
<keyword evidence="4" id="KW-0804">Transcription</keyword>
<dbReference type="GO" id="GO:0043565">
    <property type="term" value="F:sequence-specific DNA binding"/>
    <property type="evidence" value="ECO:0007669"/>
    <property type="project" value="TreeGrafter"/>
</dbReference>
<dbReference type="Pfam" id="PF03466">
    <property type="entry name" value="LysR_substrate"/>
    <property type="match status" value="1"/>
</dbReference>
<dbReference type="Proteomes" id="UP000448575">
    <property type="component" value="Unassembled WGS sequence"/>
</dbReference>
<evidence type="ECO:0000256" key="4">
    <source>
        <dbReference type="ARBA" id="ARBA00023163"/>
    </source>
</evidence>
<dbReference type="EMBL" id="WWCJ01000009">
    <property type="protein sequence ID" value="MYN03197.1"/>
    <property type="molecule type" value="Genomic_DNA"/>
</dbReference>
<keyword evidence="2" id="KW-0805">Transcription regulation</keyword>
<organism evidence="6 7">
    <name type="scientific">Pseudoduganella guangdongensis</name>
    <dbReference type="NCBI Taxonomy" id="2692179"/>
    <lineage>
        <taxon>Bacteria</taxon>
        <taxon>Pseudomonadati</taxon>
        <taxon>Pseudomonadota</taxon>
        <taxon>Betaproteobacteria</taxon>
        <taxon>Burkholderiales</taxon>
        <taxon>Oxalobacteraceae</taxon>
        <taxon>Telluria group</taxon>
        <taxon>Pseudoduganella</taxon>
    </lineage>
</organism>
<dbReference type="GO" id="GO:0006351">
    <property type="term" value="P:DNA-templated transcription"/>
    <property type="evidence" value="ECO:0007669"/>
    <property type="project" value="TreeGrafter"/>
</dbReference>
<evidence type="ECO:0000256" key="2">
    <source>
        <dbReference type="ARBA" id="ARBA00023015"/>
    </source>
</evidence>
<dbReference type="AlphaFoldDB" id="A0A6N9HIU6"/>
<comment type="similarity">
    <text evidence="1">Belongs to the LysR transcriptional regulatory family.</text>
</comment>
<dbReference type="FunFam" id="1.10.10.10:FF:000001">
    <property type="entry name" value="LysR family transcriptional regulator"/>
    <property type="match status" value="1"/>
</dbReference>
<dbReference type="PROSITE" id="PS50931">
    <property type="entry name" value="HTH_LYSR"/>
    <property type="match status" value="1"/>
</dbReference>
<dbReference type="InterPro" id="IPR005119">
    <property type="entry name" value="LysR_subst-bd"/>
</dbReference>
<feature type="domain" description="HTH lysR-type" evidence="5">
    <location>
        <begin position="1"/>
        <end position="59"/>
    </location>
</feature>
<evidence type="ECO:0000256" key="3">
    <source>
        <dbReference type="ARBA" id="ARBA00023125"/>
    </source>
</evidence>